<evidence type="ECO:0000313" key="3">
    <source>
        <dbReference type="Proteomes" id="UP000035352"/>
    </source>
</evidence>
<reference evidence="2 3" key="1">
    <citation type="submission" date="2015-05" db="EMBL/GenBank/DDBJ databases">
        <authorList>
            <person name="Tang B."/>
            <person name="Yu Y."/>
        </authorList>
    </citation>
    <scope>NUCLEOTIDE SEQUENCE [LARGE SCALE GENOMIC DNA]</scope>
    <source>
        <strain evidence="2 3">DSM 7029</strain>
    </source>
</reference>
<feature type="compositionally biased region" description="Polar residues" evidence="1">
    <location>
        <begin position="52"/>
        <end position="65"/>
    </location>
</feature>
<dbReference type="Proteomes" id="UP000035352">
    <property type="component" value="Chromosome"/>
</dbReference>
<organism evidence="2 3">
    <name type="scientific">Caldimonas brevitalea</name>
    <dbReference type="NCBI Taxonomy" id="413882"/>
    <lineage>
        <taxon>Bacteria</taxon>
        <taxon>Pseudomonadati</taxon>
        <taxon>Pseudomonadota</taxon>
        <taxon>Betaproteobacteria</taxon>
        <taxon>Burkholderiales</taxon>
        <taxon>Sphaerotilaceae</taxon>
        <taxon>Caldimonas</taxon>
    </lineage>
</organism>
<protein>
    <recommendedName>
        <fullName evidence="4">Transposase</fullName>
    </recommendedName>
</protein>
<evidence type="ECO:0008006" key="4">
    <source>
        <dbReference type="Google" id="ProtNLM"/>
    </source>
</evidence>
<proteinExistence type="predicted"/>
<dbReference type="EMBL" id="CP011371">
    <property type="protein sequence ID" value="AKJ30747.1"/>
    <property type="molecule type" value="Genomic_DNA"/>
</dbReference>
<gene>
    <name evidence="2" type="ORF">AAW51_4056</name>
</gene>
<dbReference type="NCBIfam" id="NF047595">
    <property type="entry name" value="IS66_ISRel24_TnpA"/>
    <property type="match status" value="1"/>
</dbReference>
<dbReference type="OrthoDB" id="9800877at2"/>
<dbReference type="GO" id="GO:0003677">
    <property type="term" value="F:DNA binding"/>
    <property type="evidence" value="ECO:0007669"/>
    <property type="project" value="InterPro"/>
</dbReference>
<evidence type="ECO:0000256" key="1">
    <source>
        <dbReference type="SAM" id="MobiDB-lite"/>
    </source>
</evidence>
<dbReference type="KEGG" id="pbh:AAW51_4056"/>
<evidence type="ECO:0000313" key="2">
    <source>
        <dbReference type="EMBL" id="AKJ30747.1"/>
    </source>
</evidence>
<dbReference type="RefSeq" id="WP_047196046.1">
    <property type="nucleotide sequence ID" value="NZ_CP011371.1"/>
</dbReference>
<keyword evidence="3" id="KW-1185">Reference proteome</keyword>
<dbReference type="Pfam" id="PF01527">
    <property type="entry name" value="HTH_Tnp_1"/>
    <property type="match status" value="1"/>
</dbReference>
<dbReference type="GO" id="GO:0006313">
    <property type="term" value="P:DNA transposition"/>
    <property type="evidence" value="ECO:0007669"/>
    <property type="project" value="InterPro"/>
</dbReference>
<accession>A0A0G3BMU0</accession>
<dbReference type="PATRIC" id="fig|413882.6.peg.4233"/>
<name>A0A0G3BMU0_9BURK</name>
<feature type="region of interest" description="Disordered" evidence="1">
    <location>
        <begin position="47"/>
        <end position="72"/>
    </location>
</feature>
<dbReference type="AlphaFoldDB" id="A0A0G3BMU0"/>
<dbReference type="GO" id="GO:0004803">
    <property type="term" value="F:transposase activity"/>
    <property type="evidence" value="ECO:0007669"/>
    <property type="project" value="InterPro"/>
</dbReference>
<dbReference type="InterPro" id="IPR002514">
    <property type="entry name" value="Transposase_8"/>
</dbReference>
<dbReference type="InterPro" id="IPR009057">
    <property type="entry name" value="Homeodomain-like_sf"/>
</dbReference>
<dbReference type="SUPFAM" id="SSF46689">
    <property type="entry name" value="Homeodomain-like"/>
    <property type="match status" value="1"/>
</dbReference>
<sequence>MDSKPVQRRRHSRALKTQVLVECDQPGASVAAVSQSHGLNANLVHKWRRQQQAKARTEPQQSGQASPPVPADGFVPLQLSAVAVPVPPPPTVPDIRIELRRGATTMVMSWPAAAAVECGAWLREWLK</sequence>
<dbReference type="STRING" id="413882.AAW51_4056"/>